<dbReference type="InterPro" id="IPR029058">
    <property type="entry name" value="AB_hydrolase_fold"/>
</dbReference>
<dbReference type="HOGENOM" id="CLU_070813_1_0_7"/>
<accession>B9M1H8</accession>
<dbReference type="KEGG" id="geo:Geob_2710"/>
<gene>
    <name evidence="1" type="ordered locus">Geob_2710</name>
</gene>
<dbReference type="EMBL" id="CP001390">
    <property type="protein sequence ID" value="ACM21060.1"/>
    <property type="molecule type" value="Genomic_DNA"/>
</dbReference>
<protein>
    <submittedName>
        <fullName evidence="1">Uncharacterized protein</fullName>
    </submittedName>
</protein>
<dbReference type="Proteomes" id="UP000007721">
    <property type="component" value="Chromosome"/>
</dbReference>
<dbReference type="STRING" id="316067.Geob_2710"/>
<dbReference type="AlphaFoldDB" id="B9M1H8"/>
<dbReference type="SUPFAM" id="SSF53474">
    <property type="entry name" value="alpha/beta-Hydrolases"/>
    <property type="match status" value="1"/>
</dbReference>
<proteinExistence type="predicted"/>
<organism evidence="1 2">
    <name type="scientific">Geotalea daltonii (strain DSM 22248 / JCM 15807 / FRC-32)</name>
    <name type="common">Geobacter daltonii</name>
    <dbReference type="NCBI Taxonomy" id="316067"/>
    <lineage>
        <taxon>Bacteria</taxon>
        <taxon>Pseudomonadati</taxon>
        <taxon>Thermodesulfobacteriota</taxon>
        <taxon>Desulfuromonadia</taxon>
        <taxon>Geobacterales</taxon>
        <taxon>Geobacteraceae</taxon>
        <taxon>Geotalea</taxon>
    </lineage>
</organism>
<dbReference type="OrthoDB" id="70513at2"/>
<name>B9M1H8_GEODF</name>
<reference evidence="1 2" key="1">
    <citation type="submission" date="2009-01" db="EMBL/GenBank/DDBJ databases">
        <title>Complete sequence of Geobacter sp. FRC-32.</title>
        <authorList>
            <consortium name="US DOE Joint Genome Institute"/>
            <person name="Lucas S."/>
            <person name="Copeland A."/>
            <person name="Lapidus A."/>
            <person name="Glavina del Rio T."/>
            <person name="Dalin E."/>
            <person name="Tice H."/>
            <person name="Bruce D."/>
            <person name="Goodwin L."/>
            <person name="Pitluck S."/>
            <person name="Saunders E."/>
            <person name="Brettin T."/>
            <person name="Detter J.C."/>
            <person name="Han C."/>
            <person name="Larimer F."/>
            <person name="Land M."/>
            <person name="Hauser L."/>
            <person name="Kyrpides N."/>
            <person name="Ovchinnikova G."/>
            <person name="Kostka J."/>
            <person name="Richardson P."/>
        </authorList>
    </citation>
    <scope>NUCLEOTIDE SEQUENCE [LARGE SCALE GENOMIC DNA]</scope>
    <source>
        <strain evidence="2">DSM 22248 / JCM 15807 / FRC-32</strain>
    </source>
</reference>
<dbReference type="RefSeq" id="WP_012647788.1">
    <property type="nucleotide sequence ID" value="NC_011979.1"/>
</dbReference>
<dbReference type="eggNOG" id="COG1075">
    <property type="taxonomic scope" value="Bacteria"/>
</dbReference>
<evidence type="ECO:0000313" key="1">
    <source>
        <dbReference type="EMBL" id="ACM21060.1"/>
    </source>
</evidence>
<keyword evidence="2" id="KW-1185">Reference proteome</keyword>
<evidence type="ECO:0000313" key="2">
    <source>
        <dbReference type="Proteomes" id="UP000007721"/>
    </source>
</evidence>
<sequence length="295" mass="33127">MSQQVHVTFIHGLANKPAPKELERIWLNALSAPVVGDPGFDLGAVGVTASFVYWADLFYDKPIAASDYEAAANRAEELDAAVKQDVKPGWEASLMLKLADGNQALKDAPVDESTDGYERIPIPWFIKERMMEHFVREAHDYLFNTNGIRDIIRRRVLDDFAKVAPGTRHVLVGHSQGTFIGYDVLTDVMDCKEIEGFMTLGSPLGLDEVQDKLNWSCKNGFPSKLKGDWVNVYDPFDVISRPDPALANDFKKNGTEAVIDVKEENWGTWRHSATKYFKGPKLRAQLRRLCKREGA</sequence>